<accession>A0A5F1YA67</accession>
<proteinExistence type="predicted"/>
<dbReference type="Proteomes" id="UP000298277">
    <property type="component" value="Unassembled WGS sequence"/>
</dbReference>
<dbReference type="EMBL" id="RQFA01000061">
    <property type="protein sequence ID" value="TGK31795.1"/>
    <property type="molecule type" value="Genomic_DNA"/>
</dbReference>
<dbReference type="SUPFAM" id="SSF56219">
    <property type="entry name" value="DNase I-like"/>
    <property type="match status" value="1"/>
</dbReference>
<keyword evidence="2" id="KW-0540">Nuclease</keyword>
<evidence type="ECO:0000259" key="1">
    <source>
        <dbReference type="Pfam" id="PF03372"/>
    </source>
</evidence>
<dbReference type="InterPro" id="IPR005135">
    <property type="entry name" value="Endo/exonuclease/phosphatase"/>
</dbReference>
<keyword evidence="2" id="KW-0255">Endonuclease</keyword>
<evidence type="ECO:0000313" key="3">
    <source>
        <dbReference type="Proteomes" id="UP000298277"/>
    </source>
</evidence>
<protein>
    <submittedName>
        <fullName evidence="2">Endonuclease</fullName>
    </submittedName>
</protein>
<gene>
    <name evidence="2" type="ORF">EHQ17_13550</name>
</gene>
<name>A0A5F1YA67_9LEPT</name>
<reference evidence="2" key="1">
    <citation type="journal article" date="2019" name="PLoS Negl. Trop. Dis.">
        <title>Revisiting the worldwide diversity of Leptospira species in the environment.</title>
        <authorList>
            <person name="Vincent A.T."/>
            <person name="Schiettekatte O."/>
            <person name="Bourhy P."/>
            <person name="Veyrier F.J."/>
            <person name="Picardeau M."/>
        </authorList>
    </citation>
    <scope>NUCLEOTIDE SEQUENCE [LARGE SCALE GENOMIC DNA]</scope>
    <source>
        <strain evidence="2">201800299</strain>
    </source>
</reference>
<keyword evidence="3" id="KW-1185">Reference proteome</keyword>
<dbReference type="RefSeq" id="WP_135592199.1">
    <property type="nucleotide sequence ID" value="NZ_RQEZ01000104.1"/>
</dbReference>
<feature type="domain" description="Endonuclease/exonuclease/phosphatase" evidence="1">
    <location>
        <begin position="66"/>
        <end position="275"/>
    </location>
</feature>
<keyword evidence="2" id="KW-0378">Hydrolase</keyword>
<dbReference type="InterPro" id="IPR036691">
    <property type="entry name" value="Endo/exonu/phosph_ase_sf"/>
</dbReference>
<dbReference type="Gene3D" id="3.60.10.10">
    <property type="entry name" value="Endonuclease/exonuclease/phosphatase"/>
    <property type="match status" value="1"/>
</dbReference>
<dbReference type="AlphaFoldDB" id="A0A5F1YA67"/>
<dbReference type="GO" id="GO:0004519">
    <property type="term" value="F:endonuclease activity"/>
    <property type="evidence" value="ECO:0007669"/>
    <property type="project" value="UniProtKB-KW"/>
</dbReference>
<sequence length="287" mass="33048">MKQKKSVLFGKILPPVWLFFASLLPRTPLQAQELSLKLVSFNAMFLYDEIGDETAFPRGRIPRKEIDFERIRTHLQRIDPDWIALQEVENENAVRKILPNSYDCAVTRTRGYDQEIGVCWKKKFRPVFISERSEIAVFPGARKGLEIEFVVGNRRISVLNIHLKAGSDERSIRIRKEQLRALNRILREKRNFFLLGDFNIALAKDSASWKLLSEGVALKNPGRFTKPNCWGHKRRIDFILTDLPVAKNALESVPFPEDDGDFDGDPLSEKTLSDHCPIVLNYQIQGE</sequence>
<dbReference type="OrthoDB" id="395856at2"/>
<comment type="caution">
    <text evidence="2">The sequence shown here is derived from an EMBL/GenBank/DDBJ whole genome shotgun (WGS) entry which is preliminary data.</text>
</comment>
<evidence type="ECO:0000313" key="2">
    <source>
        <dbReference type="EMBL" id="TGK31795.1"/>
    </source>
</evidence>
<organism evidence="2 3">
    <name type="scientific">Leptospira gomenensis</name>
    <dbReference type="NCBI Taxonomy" id="2484974"/>
    <lineage>
        <taxon>Bacteria</taxon>
        <taxon>Pseudomonadati</taxon>
        <taxon>Spirochaetota</taxon>
        <taxon>Spirochaetia</taxon>
        <taxon>Leptospirales</taxon>
        <taxon>Leptospiraceae</taxon>
        <taxon>Leptospira</taxon>
    </lineage>
</organism>
<dbReference type="Pfam" id="PF03372">
    <property type="entry name" value="Exo_endo_phos"/>
    <property type="match status" value="1"/>
</dbReference>